<dbReference type="Pfam" id="PF06545">
    <property type="entry name" value="AllG"/>
    <property type="match status" value="1"/>
</dbReference>
<organism evidence="1 2">
    <name type="scientific">Pacificitalea manganoxidans</name>
    <dbReference type="NCBI Taxonomy" id="1411902"/>
    <lineage>
        <taxon>Bacteria</taxon>
        <taxon>Pseudomonadati</taxon>
        <taxon>Pseudomonadota</taxon>
        <taxon>Alphaproteobacteria</taxon>
        <taxon>Rhodobacterales</taxon>
        <taxon>Paracoccaceae</taxon>
        <taxon>Pacificitalea</taxon>
    </lineage>
</organism>
<dbReference type="KEGG" id="cmag:CBW24_17275"/>
<dbReference type="InterPro" id="IPR024033">
    <property type="entry name" value="OXTCase_su_AllG_h-dom"/>
</dbReference>
<accession>A0A291M4Z7</accession>
<dbReference type="Gene3D" id="3.90.1700.10">
    <property type="entry name" value="v583 domain like"/>
    <property type="match status" value="1"/>
</dbReference>
<dbReference type="OrthoDB" id="6193532at2"/>
<keyword evidence="2" id="KW-1185">Reference proteome</keyword>
<dbReference type="RefSeq" id="WP_097374529.1">
    <property type="nucleotide sequence ID" value="NZ_CP021407.1"/>
</dbReference>
<geneLocation type="plasmid" evidence="2">
    <name>pdy25-c</name>
</geneLocation>
<keyword evidence="1" id="KW-0614">Plasmid</keyword>
<dbReference type="EMBL" id="CP021407">
    <property type="protein sequence ID" value="ATI43888.1"/>
    <property type="molecule type" value="Genomic_DNA"/>
</dbReference>
<dbReference type="InterPro" id="IPR009499">
    <property type="entry name" value="AllG-like"/>
</dbReference>
<evidence type="ECO:0000313" key="1">
    <source>
        <dbReference type="EMBL" id="ATI43888.1"/>
    </source>
</evidence>
<gene>
    <name evidence="1" type="ORF">CBW24_17275</name>
</gene>
<evidence type="ECO:0008006" key="3">
    <source>
        <dbReference type="Google" id="ProtNLM"/>
    </source>
</evidence>
<dbReference type="Gene3D" id="1.10.10.660">
    <property type="entry name" value="conserved protein of unknown function from Enterococcus faecalis V583"/>
    <property type="match status" value="1"/>
</dbReference>
<proteinExistence type="predicted"/>
<dbReference type="Gene3D" id="3.90.1710.10">
    <property type="entry name" value="Enterococcus faecalis V583 domain"/>
    <property type="match status" value="1"/>
</dbReference>
<protein>
    <recommendedName>
        <fullName evidence="3">DUF1116 domain-containing protein</fullName>
    </recommendedName>
</protein>
<dbReference type="Proteomes" id="UP000219050">
    <property type="component" value="Plasmid pDY25-C"/>
</dbReference>
<reference evidence="1 2" key="1">
    <citation type="submission" date="2017-05" db="EMBL/GenBank/DDBJ databases">
        <title>Comparative genomic and metabolic analysis of manganese-oxidizing mechanisms in Celeribater manganoxidans DY25T: its adaption to the environment of polymetallic nodule.</title>
        <authorList>
            <person name="Wang X."/>
        </authorList>
    </citation>
    <scope>NUCLEOTIDE SEQUENCE [LARGE SCALE GENOMIC DNA]</scope>
    <source>
        <strain evidence="1 2">DY25</strain>
        <plasmid evidence="2">pdy25-c</plasmid>
    </source>
</reference>
<evidence type="ECO:0000313" key="2">
    <source>
        <dbReference type="Proteomes" id="UP000219050"/>
    </source>
</evidence>
<sequence>MTSIWEGIHPRLTGCDSLARAVPHLPPRTLLHAGPPYAAPDAVPVPVRNAACAALLSEGWADTIDEAAEMLRSGAVHLAPAQDFDVVTPLACVVPPSMPVLRVEACGLMRLTPVNDGPADGALRFGDSQTQAQIARIKALRGWLPHIVDLVGDGVDLLPLMNTAIHAGDDLHGSVAQLTDALADALTVPAAAPADLLAYIRTPLFGLNPVMAAASVLSAALATRQGAPVVVAAGGNGVDFGWKSSATPDIWEARPAHAPVGPMMKPDAPVLPAIGDSAVIDALGLGAAILRHAPALRDALAPFHPPQAFTPQASACFLAPHPALPGDIRLGLPMTALSDHPGIMLAMLGAGGEGLIGRGIAPWPAP</sequence>
<name>A0A291M4Z7_9RHOB</name>
<dbReference type="AlphaFoldDB" id="A0A291M4Z7"/>